<gene>
    <name evidence="1" type="ordered locus">Gobs_1221</name>
</gene>
<reference evidence="2" key="2">
    <citation type="submission" date="2010-01" db="EMBL/GenBank/DDBJ databases">
        <title>The complete genome of Geodermatophilus obscurus DSM 43160.</title>
        <authorList>
            <consortium name="US DOE Joint Genome Institute (JGI-PGF)"/>
            <person name="Lucas S."/>
            <person name="Copeland A."/>
            <person name="Lapidus A."/>
            <person name="Glavina del Rio T."/>
            <person name="Dalin E."/>
            <person name="Tice H."/>
            <person name="Bruce D."/>
            <person name="Goodwin L."/>
            <person name="Pitluck S."/>
            <person name="Kyrpides N."/>
            <person name="Mavromatis K."/>
            <person name="Ivanova N."/>
            <person name="Munk A.C."/>
            <person name="Brettin T."/>
            <person name="Detter J.C."/>
            <person name="Han C."/>
            <person name="Larimer F."/>
            <person name="Land M."/>
            <person name="Hauser L."/>
            <person name="Markowitz V."/>
            <person name="Cheng J.-F."/>
            <person name="Hugenholtz P."/>
            <person name="Woyke T."/>
            <person name="Wu D."/>
            <person name="Jando M."/>
            <person name="Schneider S."/>
            <person name="Klenk H.-P."/>
            <person name="Eisen J.A."/>
        </authorList>
    </citation>
    <scope>NUCLEOTIDE SEQUENCE [LARGE SCALE GENOMIC DNA]</scope>
    <source>
        <strain evidence="2">ATCC 25078 / DSM 43160 / JCM 3152 / KCC A-0152 / KCTC 9177 / NBRC 13315 / NRRL B-3577 / G-20</strain>
    </source>
</reference>
<dbReference type="RefSeq" id="WP_012947409.1">
    <property type="nucleotide sequence ID" value="NC_013757.1"/>
</dbReference>
<evidence type="ECO:0000313" key="2">
    <source>
        <dbReference type="Proteomes" id="UP000001382"/>
    </source>
</evidence>
<evidence type="ECO:0000313" key="1">
    <source>
        <dbReference type="EMBL" id="ADB73968.1"/>
    </source>
</evidence>
<organism evidence="1 2">
    <name type="scientific">Geodermatophilus obscurus (strain ATCC 25078 / DSM 43160 / JCM 3152 / CCUG 61914 / KCC A-0152 / KCTC 9177 / NBRC 13315 / NRRL B-3577 / G-20)</name>
    <dbReference type="NCBI Taxonomy" id="526225"/>
    <lineage>
        <taxon>Bacteria</taxon>
        <taxon>Bacillati</taxon>
        <taxon>Actinomycetota</taxon>
        <taxon>Actinomycetes</taxon>
        <taxon>Geodermatophilales</taxon>
        <taxon>Geodermatophilaceae</taxon>
        <taxon>Geodermatophilus</taxon>
    </lineage>
</organism>
<dbReference type="AlphaFoldDB" id="D2SAN9"/>
<keyword evidence="2" id="KW-1185">Reference proteome</keyword>
<dbReference type="Proteomes" id="UP000001382">
    <property type="component" value="Chromosome"/>
</dbReference>
<dbReference type="HOGENOM" id="CLU_2464642_0_0_11"/>
<dbReference type="KEGG" id="gob:Gobs_1221"/>
<dbReference type="OrthoDB" id="5190650at2"/>
<dbReference type="EMBL" id="CP001867">
    <property type="protein sequence ID" value="ADB73968.1"/>
    <property type="molecule type" value="Genomic_DNA"/>
</dbReference>
<sequence length="88" mass="9350">MDGDNGHRWDDGRLMTLLTEVLADPEADCAEAPTSAAPDDRPAELSLEDVVAAGRAAFCWLDVVVVLRDVARHLGPTAGAWIACEPGH</sequence>
<accession>D2SAN9</accession>
<protein>
    <submittedName>
        <fullName evidence="1">Uncharacterized protein</fullName>
    </submittedName>
</protein>
<name>D2SAN9_GEOOG</name>
<proteinExistence type="predicted"/>
<reference evidence="1 2" key="1">
    <citation type="journal article" date="2010" name="Stand. Genomic Sci.">
        <title>Complete genome sequence of Geodermatophilus obscurus type strain (G-20).</title>
        <authorList>
            <person name="Ivanova N."/>
            <person name="Sikorski J."/>
            <person name="Jando M."/>
            <person name="Munk C."/>
            <person name="Lapidus A."/>
            <person name="Glavina Del Rio T."/>
            <person name="Copeland A."/>
            <person name="Tice H."/>
            <person name="Cheng J.-F."/>
            <person name="Lucas S."/>
            <person name="Chen F."/>
            <person name="Nolan M."/>
            <person name="Bruce D."/>
            <person name="Goodwin L."/>
            <person name="Pitluck S."/>
            <person name="Mavromatis K."/>
            <person name="Mikhailova N."/>
            <person name="Pati A."/>
            <person name="Chen A."/>
            <person name="Palaniappan K."/>
            <person name="Land M."/>
            <person name="Hauser L."/>
            <person name="Chang Y.-J."/>
            <person name="Jeffries C.D."/>
            <person name="Meincke L."/>
            <person name="Brettin T."/>
            <person name="Detter J.C."/>
            <person name="Detter J.C."/>
            <person name="Rohde M."/>
            <person name="Goeker M."/>
            <person name="Bristow J."/>
            <person name="Eisen J.A."/>
            <person name="Markowitz V."/>
            <person name="Hugenholtz P."/>
            <person name="Kyrpides N.C."/>
            <person name="Klenk H.-P."/>
        </authorList>
    </citation>
    <scope>NUCLEOTIDE SEQUENCE [LARGE SCALE GENOMIC DNA]</scope>
    <source>
        <strain evidence="2">ATCC 25078 / DSM 43160 / JCM 3152 / KCC A-0152 / KCTC 9177 / NBRC 13315 / NRRL B-3577 / G-20</strain>
    </source>
</reference>